<sequence>MFNLDGNGSMIERWTMVLSTHAHIFLIFTFDKLSLAHKHKLWDCDILSFLKLSLKRRSKEFIISILDGVIHMEMKKESVWELIFWSWKDYKAWIEVLEMSDGQIKCMGVYFLELEGIKYMVWSAGNVNESNVFFFFFFFFFYGCKS</sequence>
<dbReference type="Proteomes" id="UP001634393">
    <property type="component" value="Unassembled WGS sequence"/>
</dbReference>
<evidence type="ECO:0008006" key="3">
    <source>
        <dbReference type="Google" id="ProtNLM"/>
    </source>
</evidence>
<evidence type="ECO:0000313" key="2">
    <source>
        <dbReference type="Proteomes" id="UP001634393"/>
    </source>
</evidence>
<proteinExistence type="predicted"/>
<organism evidence="1 2">
    <name type="scientific">Penstemon smallii</name>
    <dbReference type="NCBI Taxonomy" id="265156"/>
    <lineage>
        <taxon>Eukaryota</taxon>
        <taxon>Viridiplantae</taxon>
        <taxon>Streptophyta</taxon>
        <taxon>Embryophyta</taxon>
        <taxon>Tracheophyta</taxon>
        <taxon>Spermatophyta</taxon>
        <taxon>Magnoliopsida</taxon>
        <taxon>eudicotyledons</taxon>
        <taxon>Gunneridae</taxon>
        <taxon>Pentapetalae</taxon>
        <taxon>asterids</taxon>
        <taxon>lamiids</taxon>
        <taxon>Lamiales</taxon>
        <taxon>Plantaginaceae</taxon>
        <taxon>Cheloneae</taxon>
        <taxon>Penstemon</taxon>
    </lineage>
</organism>
<keyword evidence="2" id="KW-1185">Reference proteome</keyword>
<protein>
    <recommendedName>
        <fullName evidence="3">F-box associated domain-containing protein</fullName>
    </recommendedName>
</protein>
<comment type="caution">
    <text evidence="1">The sequence shown here is derived from an EMBL/GenBank/DDBJ whole genome shotgun (WGS) entry which is preliminary data.</text>
</comment>
<name>A0ABD3S1U2_9LAMI</name>
<gene>
    <name evidence="1" type="ORF">ACJIZ3_004332</name>
</gene>
<dbReference type="EMBL" id="JBJXBP010000007">
    <property type="protein sequence ID" value="KAL3818427.1"/>
    <property type="molecule type" value="Genomic_DNA"/>
</dbReference>
<dbReference type="AlphaFoldDB" id="A0ABD3S1U2"/>
<accession>A0ABD3S1U2</accession>
<reference evidence="1 2" key="1">
    <citation type="submission" date="2024-12" db="EMBL/GenBank/DDBJ databases">
        <title>The unique morphological basis and parallel evolutionary history of personate flowers in Penstemon.</title>
        <authorList>
            <person name="Depatie T.H."/>
            <person name="Wessinger C.A."/>
        </authorList>
    </citation>
    <scope>NUCLEOTIDE SEQUENCE [LARGE SCALE GENOMIC DNA]</scope>
    <source>
        <strain evidence="1">WTNN_2</strain>
        <tissue evidence="1">Leaf</tissue>
    </source>
</reference>
<evidence type="ECO:0000313" key="1">
    <source>
        <dbReference type="EMBL" id="KAL3818427.1"/>
    </source>
</evidence>